<keyword evidence="1 4" id="KW-0349">Heme</keyword>
<accession>A0A2C9D3H4</accession>
<dbReference type="Proteomes" id="UP000223606">
    <property type="component" value="Chromosome 1"/>
</dbReference>
<dbReference type="GO" id="GO:0004130">
    <property type="term" value="F:cytochrome-c peroxidase activity"/>
    <property type="evidence" value="ECO:0007669"/>
    <property type="project" value="TreeGrafter"/>
</dbReference>
<evidence type="ECO:0000256" key="5">
    <source>
        <dbReference type="SAM" id="SignalP"/>
    </source>
</evidence>
<dbReference type="PANTHER" id="PTHR30600:SF4">
    <property type="entry name" value="CYTOCHROME C DOMAIN-CONTAINING PROTEIN"/>
    <property type="match status" value="1"/>
</dbReference>
<dbReference type="SUPFAM" id="SSF46626">
    <property type="entry name" value="Cytochrome c"/>
    <property type="match status" value="1"/>
</dbReference>
<evidence type="ECO:0000313" key="8">
    <source>
        <dbReference type="Proteomes" id="UP000223606"/>
    </source>
</evidence>
<dbReference type="EMBL" id="LT960614">
    <property type="protein sequence ID" value="SON54816.1"/>
    <property type="molecule type" value="Genomic_DNA"/>
</dbReference>
<evidence type="ECO:0000256" key="1">
    <source>
        <dbReference type="ARBA" id="ARBA00022617"/>
    </source>
</evidence>
<dbReference type="InterPro" id="IPR009056">
    <property type="entry name" value="Cyt_c-like_dom"/>
</dbReference>
<dbReference type="Pfam" id="PF06537">
    <property type="entry name" value="DHOR"/>
    <property type="match status" value="2"/>
</dbReference>
<evidence type="ECO:0000256" key="2">
    <source>
        <dbReference type="ARBA" id="ARBA00022723"/>
    </source>
</evidence>
<gene>
    <name evidence="7" type="ORF">HDIA_1275</name>
</gene>
<dbReference type="InterPro" id="IPR036909">
    <property type="entry name" value="Cyt_c-like_dom_sf"/>
</dbReference>
<dbReference type="PROSITE" id="PS51007">
    <property type="entry name" value="CYTC"/>
    <property type="match status" value="1"/>
</dbReference>
<keyword evidence="8" id="KW-1185">Reference proteome</keyword>
<dbReference type="KEGG" id="hdi:HDIA_1275"/>
<name>A0A2C9D3H4_9HYPH</name>
<evidence type="ECO:0000313" key="7">
    <source>
        <dbReference type="EMBL" id="SON54816.1"/>
    </source>
</evidence>
<evidence type="ECO:0000256" key="3">
    <source>
        <dbReference type="ARBA" id="ARBA00023004"/>
    </source>
</evidence>
<dbReference type="GO" id="GO:0020037">
    <property type="term" value="F:heme binding"/>
    <property type="evidence" value="ECO:0007669"/>
    <property type="project" value="InterPro"/>
</dbReference>
<keyword evidence="5" id="KW-0732">Signal</keyword>
<reference evidence="8" key="1">
    <citation type="submission" date="2017-09" db="EMBL/GenBank/DDBJ databases">
        <title>Genome sequence of Nannocystis excedens DSM 71.</title>
        <authorList>
            <person name="Blom J."/>
        </authorList>
    </citation>
    <scope>NUCLEOTIDE SEQUENCE [LARGE SCALE GENOMIC DNA]</scope>
    <source>
        <strain evidence="8">type strain: E19</strain>
    </source>
</reference>
<dbReference type="PIRSF" id="PIRSF028099">
    <property type="entry name" value="DUF1111"/>
    <property type="match status" value="1"/>
</dbReference>
<dbReference type="GO" id="GO:0009055">
    <property type="term" value="F:electron transfer activity"/>
    <property type="evidence" value="ECO:0007669"/>
    <property type="project" value="InterPro"/>
</dbReference>
<evidence type="ECO:0000259" key="6">
    <source>
        <dbReference type="PROSITE" id="PS51007"/>
    </source>
</evidence>
<feature type="domain" description="Cytochrome c" evidence="6">
    <location>
        <begin position="368"/>
        <end position="500"/>
    </location>
</feature>
<dbReference type="Gene3D" id="1.10.760.10">
    <property type="entry name" value="Cytochrome c-like domain"/>
    <property type="match status" value="1"/>
</dbReference>
<sequence>MMMHWRAARFLLLPAAMAGLLVSTALAADSGPMSWRDDLSPKDRARVAKVTAETDDFSKSEKFEALPGGATTNRKVFDRDAFSQFSSNLSFAGEESFKLGNGLFRRLWVSSPSSTQAADGLGPLYNSRACQSCHLKDGRGHPPGVTDAESFLIRLSVPGPNGPVDDPTYGGQLQDVAVPGLPAEGHIKVTYQEEPVALADGTVVSLRKPTYEIDNLGYGPMGKGIMMSPRVAQPMIGLGLLEAIHPGDIEALADPDDKDGDGISGRINRVHDDRTGKTVMGRFGWKAGQPTIEQQSAHAFAGDMGLSSELMPASTGDCMKGGEQKCFDMPSGVQAKLGPYEVPPDMMDLVVFYSRNLAVPARRNVDDPVVLHGKEVFDEAGCPACHHPKFVTRRDASMKELSFQLIWPFTDMLLHDMGEGLADNRPEAGANGREWRTAPLWGIGLTEAVNGHTLFLHDGRARNLLEAVLWHGGEAQASRDHVASLDKADRDALIKYLESL</sequence>
<keyword evidence="3 4" id="KW-0408">Iron</keyword>
<dbReference type="GO" id="GO:0046872">
    <property type="term" value="F:metal ion binding"/>
    <property type="evidence" value="ECO:0007669"/>
    <property type="project" value="UniProtKB-KW"/>
</dbReference>
<keyword evidence="2 4" id="KW-0479">Metal-binding</keyword>
<dbReference type="InterPro" id="IPR051395">
    <property type="entry name" value="Cytochrome_c_Peroxidase/MauG"/>
</dbReference>
<evidence type="ECO:0000256" key="4">
    <source>
        <dbReference type="PROSITE-ProRule" id="PRU00433"/>
    </source>
</evidence>
<dbReference type="InterPro" id="IPR010538">
    <property type="entry name" value="DHOR"/>
</dbReference>
<feature type="chain" id="PRO_5012654776" evidence="5">
    <location>
        <begin position="28"/>
        <end position="500"/>
    </location>
</feature>
<dbReference type="AlphaFoldDB" id="A0A2C9D3H4"/>
<dbReference type="PANTHER" id="PTHR30600">
    <property type="entry name" value="CYTOCHROME C PEROXIDASE-RELATED"/>
    <property type="match status" value="1"/>
</dbReference>
<protein>
    <submittedName>
        <fullName evidence="7">Putative thiol oxidoreductase</fullName>
    </submittedName>
</protein>
<feature type="signal peptide" evidence="5">
    <location>
        <begin position="1"/>
        <end position="27"/>
    </location>
</feature>
<organism evidence="7 8">
    <name type="scientific">Hartmannibacter diazotrophicus</name>
    <dbReference type="NCBI Taxonomy" id="1482074"/>
    <lineage>
        <taxon>Bacteria</taxon>
        <taxon>Pseudomonadati</taxon>
        <taxon>Pseudomonadota</taxon>
        <taxon>Alphaproteobacteria</taxon>
        <taxon>Hyphomicrobiales</taxon>
        <taxon>Pleomorphomonadaceae</taxon>
        <taxon>Hartmannibacter</taxon>
    </lineage>
</organism>
<proteinExistence type="predicted"/>